<sequence length="279" mass="32078">MKKEQTHQLFEQFEHACYIYKGIECWSARELQNIFNYTDWRNFLKVIDKAKEACKNSGGEVSHHFVDTTKMINLAKGAQREIEDIALTRYACYLIAQNGNAAKAEIAFAQTYFAVQTRRQEIIEQRLLDIARVTAREKLSKSEKKLSGIIYERGVDDRGFSIIRSKGDKALFGGFTTGDMKVKLQVPRTRPLADFLPTLIIKAKDFATELTSHNVTEKDLKGQNTISKEHIENNLAVRKMLIERSVKPEQLPGAEDLKKVQRRLENDEKKVIKDVKKKK</sequence>
<evidence type="ECO:0000259" key="1">
    <source>
        <dbReference type="Pfam" id="PF02498"/>
    </source>
</evidence>
<name>A0A5J5INL2_9BACT</name>
<organism evidence="2 3">
    <name type="scientific">Ginsengibacter hankyongi</name>
    <dbReference type="NCBI Taxonomy" id="2607284"/>
    <lineage>
        <taxon>Bacteria</taxon>
        <taxon>Pseudomonadati</taxon>
        <taxon>Bacteroidota</taxon>
        <taxon>Chitinophagia</taxon>
        <taxon>Chitinophagales</taxon>
        <taxon>Chitinophagaceae</taxon>
        <taxon>Ginsengibacter</taxon>
    </lineage>
</organism>
<dbReference type="Proteomes" id="UP000326903">
    <property type="component" value="Unassembled WGS sequence"/>
</dbReference>
<evidence type="ECO:0000313" key="2">
    <source>
        <dbReference type="EMBL" id="KAA9041504.1"/>
    </source>
</evidence>
<dbReference type="RefSeq" id="WP_150413624.1">
    <property type="nucleotide sequence ID" value="NZ_VYQF01000001.1"/>
</dbReference>
<dbReference type="InterPro" id="IPR003497">
    <property type="entry name" value="BRO_N_domain"/>
</dbReference>
<evidence type="ECO:0000313" key="3">
    <source>
        <dbReference type="Proteomes" id="UP000326903"/>
    </source>
</evidence>
<dbReference type="EMBL" id="VYQF01000001">
    <property type="protein sequence ID" value="KAA9041504.1"/>
    <property type="molecule type" value="Genomic_DNA"/>
</dbReference>
<dbReference type="Pfam" id="PF02498">
    <property type="entry name" value="Bro-N"/>
    <property type="match status" value="1"/>
</dbReference>
<protein>
    <submittedName>
        <fullName evidence="2">DNA damage-inducible protein D</fullName>
    </submittedName>
</protein>
<dbReference type="NCBIfam" id="NF008573">
    <property type="entry name" value="PRK11525.1"/>
    <property type="match status" value="1"/>
</dbReference>
<keyword evidence="3" id="KW-1185">Reference proteome</keyword>
<accession>A0A5J5INL2</accession>
<comment type="caution">
    <text evidence="2">The sequence shown here is derived from an EMBL/GenBank/DDBJ whole genome shotgun (WGS) entry which is preliminary data.</text>
</comment>
<reference evidence="2 3" key="1">
    <citation type="submission" date="2019-09" db="EMBL/GenBank/DDBJ databases">
        <title>Draft genome sequence of Ginsengibacter sp. BR5-29.</title>
        <authorList>
            <person name="Im W.-T."/>
        </authorList>
    </citation>
    <scope>NUCLEOTIDE SEQUENCE [LARGE SCALE GENOMIC DNA]</scope>
    <source>
        <strain evidence="2 3">BR5-29</strain>
    </source>
</reference>
<dbReference type="AlphaFoldDB" id="A0A5J5INL2"/>
<gene>
    <name evidence="2" type="primary">dinD</name>
    <name evidence="2" type="ORF">FW778_05650</name>
</gene>
<feature type="domain" description="Bro-N" evidence="1">
    <location>
        <begin position="21"/>
        <end position="112"/>
    </location>
</feature>
<proteinExistence type="predicted"/>